<evidence type="ECO:0000259" key="3">
    <source>
        <dbReference type="Pfam" id="PF03703"/>
    </source>
</evidence>
<dbReference type="PANTHER" id="PTHR34473">
    <property type="entry name" value="UPF0699 TRANSMEMBRANE PROTEIN YDBS"/>
    <property type="match status" value="1"/>
</dbReference>
<accession>A0A2A8D0Z1</accession>
<feature type="domain" description="YdbS-like PH" evidence="3">
    <location>
        <begin position="133"/>
        <end position="211"/>
    </location>
</feature>
<dbReference type="AlphaFoldDB" id="A0A2A8D0Z1"/>
<organism evidence="4 5">
    <name type="scientific">Longibacter salinarum</name>
    <dbReference type="NCBI Taxonomy" id="1850348"/>
    <lineage>
        <taxon>Bacteria</taxon>
        <taxon>Pseudomonadati</taxon>
        <taxon>Rhodothermota</taxon>
        <taxon>Rhodothermia</taxon>
        <taxon>Rhodothermales</taxon>
        <taxon>Salisaetaceae</taxon>
        <taxon>Longibacter</taxon>
    </lineage>
</organism>
<sequence>MSSPPSNGPNPSSSDAADPPDHLSSDTERDPQTSSRDAIDDRPDESASASIEEANDAGDADDSDGREPATLGALQEPQRLHPLTLLQRFLASLPALVLLLLPVLMNPSSENVFYLFMTAAFGLIALPSILLQYYRFSYRLTEKQIIIQSGVFNRQHRSIPIERVQNVQIEQNLLARIADIAKVKIETAGSSGTEGVLEYVSLKEAHRIRHAIRSFQRETVGETAPMVTPDIDTEDGAGEVAAEEISDEAEILFQMPLQRVLLSGMFRFSLIYIAVVFSVFQFFEPDTLLNYVLASRSQFQAIVDAVYASPFFAAVMTVMFAALFGWLTGIAINLNRYYGFHLWLEGDKLRKRHGLFTVTEGTIPLKKVQALILHTNPLMEAFGWFALEAQTIGLNVDEQGHRVIVPFAQLDQVRQIGKRVRDFDLQEPFERVSPLTIRRSFVRYLVGLSVIVVPAAYFWPPDWLAPMGVALPYWAYALTPLLLLWAYLQYTHHGYAVDDEALYVRRGVIGRYIWILPTEKHHVFYTRASVFQRRLGLKSFFVDTAGAASFAYPEVIDVPENTADKALDQLDDQFHTLYENRIRAATGSADTRLSADERPQLPDDAHSTWADE</sequence>
<dbReference type="EMBL" id="PDEQ01000002">
    <property type="protein sequence ID" value="PEN14595.1"/>
    <property type="molecule type" value="Genomic_DNA"/>
</dbReference>
<feature type="compositionally biased region" description="Acidic residues" evidence="1">
    <location>
        <begin position="53"/>
        <end position="64"/>
    </location>
</feature>
<dbReference type="Proteomes" id="UP000220102">
    <property type="component" value="Unassembled WGS sequence"/>
</dbReference>
<feature type="transmembrane region" description="Helical" evidence="2">
    <location>
        <begin position="311"/>
        <end position="334"/>
    </location>
</feature>
<name>A0A2A8D0Z1_9BACT</name>
<feature type="transmembrane region" description="Helical" evidence="2">
    <location>
        <begin position="441"/>
        <end position="459"/>
    </location>
</feature>
<dbReference type="OrthoDB" id="8481729at2"/>
<keyword evidence="2" id="KW-0812">Transmembrane</keyword>
<feature type="transmembrane region" description="Helical" evidence="2">
    <location>
        <begin position="471"/>
        <end position="488"/>
    </location>
</feature>
<feature type="transmembrane region" description="Helical" evidence="2">
    <location>
        <begin position="260"/>
        <end position="283"/>
    </location>
</feature>
<dbReference type="RefSeq" id="WP_098074768.1">
    <property type="nucleotide sequence ID" value="NZ_PDEQ01000002.1"/>
</dbReference>
<dbReference type="Pfam" id="PF03703">
    <property type="entry name" value="bPH_2"/>
    <property type="match status" value="3"/>
</dbReference>
<evidence type="ECO:0000256" key="2">
    <source>
        <dbReference type="SAM" id="Phobius"/>
    </source>
</evidence>
<keyword evidence="2" id="KW-0472">Membrane</keyword>
<feature type="region of interest" description="Disordered" evidence="1">
    <location>
        <begin position="1"/>
        <end position="75"/>
    </location>
</feature>
<dbReference type="PANTHER" id="PTHR34473:SF2">
    <property type="entry name" value="UPF0699 TRANSMEMBRANE PROTEIN YDBT"/>
    <property type="match status" value="1"/>
</dbReference>
<evidence type="ECO:0000256" key="1">
    <source>
        <dbReference type="SAM" id="MobiDB-lite"/>
    </source>
</evidence>
<feature type="compositionally biased region" description="Low complexity" evidence="1">
    <location>
        <begin position="1"/>
        <end position="17"/>
    </location>
</feature>
<feature type="compositionally biased region" description="Basic and acidic residues" evidence="1">
    <location>
        <begin position="593"/>
        <end position="606"/>
    </location>
</feature>
<dbReference type="InterPro" id="IPR005182">
    <property type="entry name" value="YdbS-like_PH"/>
</dbReference>
<evidence type="ECO:0000313" key="4">
    <source>
        <dbReference type="EMBL" id="PEN14595.1"/>
    </source>
</evidence>
<keyword evidence="2" id="KW-1133">Transmembrane helix</keyword>
<feature type="compositionally biased region" description="Basic and acidic residues" evidence="1">
    <location>
        <begin position="19"/>
        <end position="45"/>
    </location>
</feature>
<feature type="region of interest" description="Disordered" evidence="1">
    <location>
        <begin position="588"/>
        <end position="612"/>
    </location>
</feature>
<protein>
    <recommendedName>
        <fullName evidence="3">YdbS-like PH domain-containing protein</fullName>
    </recommendedName>
</protein>
<gene>
    <name evidence="4" type="ORF">CRI94_06120</name>
</gene>
<feature type="domain" description="YdbS-like PH" evidence="3">
    <location>
        <begin position="490"/>
        <end position="569"/>
    </location>
</feature>
<feature type="transmembrane region" description="Helical" evidence="2">
    <location>
        <begin position="111"/>
        <end position="134"/>
    </location>
</feature>
<evidence type="ECO:0000313" key="5">
    <source>
        <dbReference type="Proteomes" id="UP000220102"/>
    </source>
</evidence>
<proteinExistence type="predicted"/>
<keyword evidence="5" id="KW-1185">Reference proteome</keyword>
<comment type="caution">
    <text evidence="4">The sequence shown here is derived from an EMBL/GenBank/DDBJ whole genome shotgun (WGS) entry which is preliminary data.</text>
</comment>
<feature type="domain" description="YdbS-like PH" evidence="3">
    <location>
        <begin position="337"/>
        <end position="416"/>
    </location>
</feature>
<reference evidence="4 5" key="1">
    <citation type="submission" date="2017-10" db="EMBL/GenBank/DDBJ databases">
        <title>Draft genome of Longibacter Salinarum.</title>
        <authorList>
            <person name="Goh K.M."/>
            <person name="Shamsir M.S."/>
            <person name="Lim S.W."/>
        </authorList>
    </citation>
    <scope>NUCLEOTIDE SEQUENCE [LARGE SCALE GENOMIC DNA]</scope>
    <source>
        <strain evidence="4 5">KCTC 52045</strain>
    </source>
</reference>